<dbReference type="EMBL" id="CP042912">
    <property type="protein sequence ID" value="QEG24350.1"/>
    <property type="molecule type" value="Genomic_DNA"/>
</dbReference>
<protein>
    <submittedName>
        <fullName evidence="9">Uncharacterized protein</fullName>
    </submittedName>
</protein>
<feature type="domain" description="Four-carbon acid sugar kinase N-terminal" evidence="7">
    <location>
        <begin position="30"/>
        <end position="264"/>
    </location>
</feature>
<keyword evidence="3" id="KW-0547">Nucleotide-binding</keyword>
<dbReference type="Gene3D" id="3.40.50.10840">
    <property type="entry name" value="Putative sugar-binding, N-terminal domain"/>
    <property type="match status" value="1"/>
</dbReference>
<dbReference type="InterPro" id="IPR037051">
    <property type="entry name" value="4-carb_acid_sugar_kinase_N_sf"/>
</dbReference>
<evidence type="ECO:0000256" key="3">
    <source>
        <dbReference type="ARBA" id="ARBA00022741"/>
    </source>
</evidence>
<gene>
    <name evidence="9" type="ORF">MFFC18_42690</name>
</gene>
<evidence type="ECO:0000256" key="2">
    <source>
        <dbReference type="ARBA" id="ARBA00022679"/>
    </source>
</evidence>
<evidence type="ECO:0000313" key="9">
    <source>
        <dbReference type="EMBL" id="QEG24350.1"/>
    </source>
</evidence>
<evidence type="ECO:0000313" key="10">
    <source>
        <dbReference type="Proteomes" id="UP000322214"/>
    </source>
</evidence>
<dbReference type="Pfam" id="PF17042">
    <property type="entry name" value="NBD_C"/>
    <property type="match status" value="1"/>
</dbReference>
<dbReference type="InterPro" id="IPR010737">
    <property type="entry name" value="4-carb_acid_sugar_kinase_N"/>
</dbReference>
<accession>A0A5B9PGG6</accession>
<dbReference type="Gene3D" id="3.40.980.20">
    <property type="entry name" value="Four-carbon acid sugar kinase, nucleotide binding domain"/>
    <property type="match status" value="1"/>
</dbReference>
<organism evidence="9 10">
    <name type="scientific">Mariniblastus fucicola</name>
    <dbReference type="NCBI Taxonomy" id="980251"/>
    <lineage>
        <taxon>Bacteria</taxon>
        <taxon>Pseudomonadati</taxon>
        <taxon>Planctomycetota</taxon>
        <taxon>Planctomycetia</taxon>
        <taxon>Pirellulales</taxon>
        <taxon>Pirellulaceae</taxon>
        <taxon>Mariniblastus</taxon>
    </lineage>
</organism>
<comment type="similarity">
    <text evidence="1">Belongs to the four-carbon acid sugar kinase family.</text>
</comment>
<dbReference type="SUPFAM" id="SSF142764">
    <property type="entry name" value="YgbK-like"/>
    <property type="match status" value="1"/>
</dbReference>
<evidence type="ECO:0000259" key="7">
    <source>
        <dbReference type="Pfam" id="PF07005"/>
    </source>
</evidence>
<keyword evidence="10" id="KW-1185">Reference proteome</keyword>
<keyword evidence="2" id="KW-0808">Transferase</keyword>
<dbReference type="GO" id="GO:0005524">
    <property type="term" value="F:ATP binding"/>
    <property type="evidence" value="ECO:0007669"/>
    <property type="project" value="UniProtKB-KW"/>
</dbReference>
<keyword evidence="5" id="KW-0067">ATP-binding</keyword>
<dbReference type="Pfam" id="PF07005">
    <property type="entry name" value="SBD_N"/>
    <property type="match status" value="1"/>
</dbReference>
<dbReference type="OrthoDB" id="153193at2"/>
<evidence type="ECO:0000256" key="1">
    <source>
        <dbReference type="ARBA" id="ARBA00005715"/>
    </source>
</evidence>
<evidence type="ECO:0000256" key="5">
    <source>
        <dbReference type="ARBA" id="ARBA00022840"/>
    </source>
</evidence>
<keyword evidence="4" id="KW-0418">Kinase</keyword>
<evidence type="ECO:0000256" key="4">
    <source>
        <dbReference type="ARBA" id="ARBA00022777"/>
    </source>
</evidence>
<dbReference type="STRING" id="980251.GCA_001642875_01302"/>
<feature type="domain" description="Four-carbon acid sugar kinase nucleotide binding" evidence="8">
    <location>
        <begin position="288"/>
        <end position="449"/>
    </location>
</feature>
<dbReference type="RefSeq" id="WP_075084065.1">
    <property type="nucleotide sequence ID" value="NZ_CP042912.1"/>
</dbReference>
<dbReference type="InterPro" id="IPR042213">
    <property type="entry name" value="NBD_C_sf"/>
</dbReference>
<reference evidence="9 10" key="1">
    <citation type="submission" date="2019-08" db="EMBL/GenBank/DDBJ databases">
        <title>Deep-cultivation of Planctomycetes and their phenomic and genomic characterization uncovers novel biology.</title>
        <authorList>
            <person name="Wiegand S."/>
            <person name="Jogler M."/>
            <person name="Boedeker C."/>
            <person name="Pinto D."/>
            <person name="Vollmers J."/>
            <person name="Rivas-Marin E."/>
            <person name="Kohn T."/>
            <person name="Peeters S.H."/>
            <person name="Heuer A."/>
            <person name="Rast P."/>
            <person name="Oberbeckmann S."/>
            <person name="Bunk B."/>
            <person name="Jeske O."/>
            <person name="Meyerdierks A."/>
            <person name="Storesund J.E."/>
            <person name="Kallscheuer N."/>
            <person name="Luecker S."/>
            <person name="Lage O.M."/>
            <person name="Pohl T."/>
            <person name="Merkel B.J."/>
            <person name="Hornburger P."/>
            <person name="Mueller R.-W."/>
            <person name="Bruemmer F."/>
            <person name="Labrenz M."/>
            <person name="Spormann A.M."/>
            <person name="Op den Camp H."/>
            <person name="Overmann J."/>
            <person name="Amann R."/>
            <person name="Jetten M.S.M."/>
            <person name="Mascher T."/>
            <person name="Medema M.H."/>
            <person name="Devos D.P."/>
            <person name="Kaster A.-K."/>
            <person name="Ovreas L."/>
            <person name="Rohde M."/>
            <person name="Galperin M.Y."/>
            <person name="Jogler C."/>
        </authorList>
    </citation>
    <scope>NUCLEOTIDE SEQUENCE [LARGE SCALE GENOMIC DNA]</scope>
    <source>
        <strain evidence="9 10">FC18</strain>
    </source>
</reference>
<dbReference type="Proteomes" id="UP000322214">
    <property type="component" value="Chromosome"/>
</dbReference>
<sequence>MTDKHQTIPEWPDDLTEGIRQALVSSNRTLVVLDDDPTGTQTVYDVPVLTVFDEPSLTEAIEAAPPVLYILTNSRSMTELQTHELHVQLAQRLRDVAKKTGRRLELISRSDSTLRGHYPAETDTIAGVWPEQADLTLVMPFFAEGGRLTIDGQHYVCDGESMVAAHETPFAKDPVFGFQTSCLPDWVEEKTKGRVKADDVIVIPLELIRDEGPAGVQKLLDEAPPKTVCVADSATDRDAAVVAAAVGQSSRRIMARVAASYVRARAGLSKQPLLTAKQLCDDNPNGGLVMVGSHVPKTTAQLEHLMEHVPSLHSIAISIEDVLQAPDDVVAEIVDELNNVLQSGKNAVVFTSRELFTADSDDENLEISNIISKCVSDIVAKLEVRPRYLIAKGGITSSDIATKSLGVKLATVAGSILPGIPVWRIGDEAKFPGMHYVIFPGNVGGDDALTAAVEKLSGENE</sequence>
<dbReference type="GO" id="GO:0016301">
    <property type="term" value="F:kinase activity"/>
    <property type="evidence" value="ECO:0007669"/>
    <property type="project" value="UniProtKB-KW"/>
</dbReference>
<dbReference type="InterPro" id="IPR031475">
    <property type="entry name" value="NBD_C"/>
</dbReference>
<evidence type="ECO:0000259" key="8">
    <source>
        <dbReference type="Pfam" id="PF17042"/>
    </source>
</evidence>
<dbReference type="AlphaFoldDB" id="A0A5B9PGG6"/>
<dbReference type="KEGG" id="mff:MFFC18_42690"/>
<name>A0A5B9PGG6_9BACT</name>
<keyword evidence="6" id="KW-0119">Carbohydrate metabolism</keyword>
<evidence type="ECO:0000256" key="6">
    <source>
        <dbReference type="ARBA" id="ARBA00023277"/>
    </source>
</evidence>
<proteinExistence type="inferred from homology"/>